<proteinExistence type="predicted"/>
<evidence type="ECO:0000313" key="2">
    <source>
        <dbReference type="EMBL" id="AXK51737.1"/>
    </source>
</evidence>
<accession>A0A345Z558</accession>
<dbReference type="EMBL" id="CP031376">
    <property type="protein sequence ID" value="AXK51737.1"/>
    <property type="molecule type" value="Genomic_DNA"/>
</dbReference>
<keyword evidence="3" id="KW-1185">Reference proteome</keyword>
<protein>
    <recommendedName>
        <fullName evidence="4">Lipoprotein</fullName>
    </recommendedName>
</protein>
<evidence type="ECO:0000256" key="1">
    <source>
        <dbReference type="SAM" id="SignalP"/>
    </source>
</evidence>
<evidence type="ECO:0000313" key="3">
    <source>
        <dbReference type="Proteomes" id="UP000254792"/>
    </source>
</evidence>
<dbReference type="RefSeq" id="WP_115558621.1">
    <property type="nucleotide sequence ID" value="NZ_CP031376.1"/>
</dbReference>
<gene>
    <name evidence="2" type="ORF">SALLE_v1c10670</name>
</gene>
<dbReference type="PROSITE" id="PS51257">
    <property type="entry name" value="PROKAR_LIPOPROTEIN"/>
    <property type="match status" value="1"/>
</dbReference>
<organism evidence="2 3">
    <name type="scientific">Spiroplasma alleghenense</name>
    <dbReference type="NCBI Taxonomy" id="216931"/>
    <lineage>
        <taxon>Bacteria</taxon>
        <taxon>Bacillati</taxon>
        <taxon>Mycoplasmatota</taxon>
        <taxon>Mollicutes</taxon>
        <taxon>Entomoplasmatales</taxon>
        <taxon>Spiroplasmataceae</taxon>
        <taxon>Spiroplasma</taxon>
    </lineage>
</organism>
<reference evidence="2 3" key="1">
    <citation type="submission" date="2018-07" db="EMBL/GenBank/DDBJ databases">
        <title>Complete genome sequence of Spiroplasma alleghenense PLHS-1 (ATCC 51752).</title>
        <authorList>
            <person name="Chou L."/>
            <person name="Lee T.-Y."/>
            <person name="Tsai Y.-M."/>
            <person name="Kuo C.-H."/>
        </authorList>
    </citation>
    <scope>NUCLEOTIDE SEQUENCE [LARGE SCALE GENOMIC DNA]</scope>
    <source>
        <strain evidence="2 3">PLHS-1</strain>
    </source>
</reference>
<dbReference type="AlphaFoldDB" id="A0A345Z558"/>
<dbReference type="Proteomes" id="UP000254792">
    <property type="component" value="Chromosome"/>
</dbReference>
<sequence length="615" mass="70680">MKKLLLVLSSISIFVTTPLAVVACAPKKNYENLGYDYYERRSQMVSDINNIVSTNLNEQLYPYYFLSKNNSNINNFKFINFNEIVEKLKGSTSNLQIPNSDEYFSGFEKELSSIVNWNSIRSQVGKSVLQNINYRQLIKNNSNPLQKYSLRRLSLSTEGSNQIAKINFELIIPILILDKNGEDLYLNIEYRSAIHIFTNEEELNGVIKFNNSVRSQVINKEVANNFLFNSSSGDLDRNIRNFKNSFANTSVVNFINNVIRDNKNNLSDLHIKNNEFLMNSNVNQVITAAPEFTRVSNIWYSNLQNEDSSLIRPALINGGESLRKLTNRTLDFSDSSNSIIGPRRLVSQEIANQLTPKDFWGFNHIYLKENISTGVNTLFSQILNDSRSEFEISKDSQKDGNVLAVYPVEITNLSVTYESISKDKIDLILPTFRIFVKQFHKYETGNQLIQEWLETNIEMFRELFGFVDKTNNGVDGLSLRFSKEIENNFRFDTLYNTADLMQDAYQEATKRLTKRMVNLNPQLISGLAIRPVYDFRAIVKVSSANKNFYFMNSRGSSVLYYQNISPTFSFFSRQRFNDSFLRGFYNISISLGGQRTPFEPDFGVVSNNIVVANFI</sequence>
<evidence type="ECO:0008006" key="4">
    <source>
        <dbReference type="Google" id="ProtNLM"/>
    </source>
</evidence>
<feature type="signal peptide" evidence="1">
    <location>
        <begin position="1"/>
        <end position="20"/>
    </location>
</feature>
<dbReference type="KEGG" id="salx:SALLE_v1c10670"/>
<name>A0A345Z558_9MOLU</name>
<feature type="chain" id="PRO_5016857346" description="Lipoprotein" evidence="1">
    <location>
        <begin position="21"/>
        <end position="615"/>
    </location>
</feature>
<keyword evidence="1" id="KW-0732">Signal</keyword>